<dbReference type="Proteomes" id="UP000465112">
    <property type="component" value="Chromosome 5"/>
</dbReference>
<accession>A0A6A5FE85</accession>
<dbReference type="EMBL" id="VHII01000005">
    <property type="protein sequence ID" value="KAF1390908.1"/>
    <property type="molecule type" value="Genomic_DNA"/>
</dbReference>
<sequence>MQVSICPNDDFDFEQQSLSEQQYTCPYRSLPARSFKRLPHVLCVYRRASLTVTPPSPPIGHLRCTCSTHPPTARFALCTPRWRLPVLRIRHHRV</sequence>
<protein>
    <submittedName>
        <fullName evidence="1">Uncharacterized protein</fullName>
    </submittedName>
</protein>
<evidence type="ECO:0000313" key="1">
    <source>
        <dbReference type="EMBL" id="KAF1390908.1"/>
    </source>
</evidence>
<dbReference type="AlphaFoldDB" id="A0A6A5FE85"/>
<name>A0A6A5FE85_PERFL</name>
<proteinExistence type="predicted"/>
<gene>
    <name evidence="1" type="ORF">PFLUV_G00062990</name>
</gene>
<reference evidence="1 2" key="1">
    <citation type="submission" date="2019-06" db="EMBL/GenBank/DDBJ databases">
        <title>A chromosome-scale genome assembly of the European perch, Perca fluviatilis.</title>
        <authorList>
            <person name="Roques C."/>
            <person name="Zahm M."/>
            <person name="Cabau C."/>
            <person name="Klopp C."/>
            <person name="Bouchez O."/>
            <person name="Donnadieu C."/>
            <person name="Kuhl H."/>
            <person name="Gislard M."/>
            <person name="Guendouz S."/>
            <person name="Journot L."/>
            <person name="Haffray P."/>
            <person name="Bestin A."/>
            <person name="Morvezen R."/>
            <person name="Feron R."/>
            <person name="Wen M."/>
            <person name="Jouanno E."/>
            <person name="Herpin A."/>
            <person name="Schartl M."/>
            <person name="Postlethwait J."/>
            <person name="Schaerlinger B."/>
            <person name="Chardard D."/>
            <person name="Lecocq T."/>
            <person name="Poncet C."/>
            <person name="Jaffrelo L."/>
            <person name="Lampietro C."/>
            <person name="Guiguen Y."/>
        </authorList>
    </citation>
    <scope>NUCLEOTIDE SEQUENCE [LARGE SCALE GENOMIC DNA]</scope>
    <source>
        <tissue evidence="1">Blood</tissue>
    </source>
</reference>
<comment type="caution">
    <text evidence="1">The sequence shown here is derived from an EMBL/GenBank/DDBJ whole genome shotgun (WGS) entry which is preliminary data.</text>
</comment>
<evidence type="ECO:0000313" key="2">
    <source>
        <dbReference type="Proteomes" id="UP000465112"/>
    </source>
</evidence>
<organism evidence="1 2">
    <name type="scientific">Perca fluviatilis</name>
    <name type="common">European perch</name>
    <dbReference type="NCBI Taxonomy" id="8168"/>
    <lineage>
        <taxon>Eukaryota</taxon>
        <taxon>Metazoa</taxon>
        <taxon>Chordata</taxon>
        <taxon>Craniata</taxon>
        <taxon>Vertebrata</taxon>
        <taxon>Euteleostomi</taxon>
        <taxon>Actinopterygii</taxon>
        <taxon>Neopterygii</taxon>
        <taxon>Teleostei</taxon>
        <taxon>Neoteleostei</taxon>
        <taxon>Acanthomorphata</taxon>
        <taxon>Eupercaria</taxon>
        <taxon>Perciformes</taxon>
        <taxon>Percoidei</taxon>
        <taxon>Percidae</taxon>
        <taxon>Percinae</taxon>
        <taxon>Perca</taxon>
    </lineage>
</organism>
<keyword evidence="2" id="KW-1185">Reference proteome</keyword>